<dbReference type="SUPFAM" id="SSF53756">
    <property type="entry name" value="UDP-Glycosyltransferase/glycogen phosphorylase"/>
    <property type="match status" value="1"/>
</dbReference>
<dbReference type="HOGENOM" id="CLU_009583_0_1_14"/>
<gene>
    <name evidence="3" type="ORF">BN85300810</name>
</gene>
<reference evidence="3 4" key="1">
    <citation type="journal article" date="2013" name="J. Mol. Microbiol. Biotechnol.">
        <title>Analysis of the Complete Genomes of Acholeplasma brassicae , A. palmae and A. laidlawii and Their Comparison to the Obligate Parasites from ' Candidatus Phytoplasma'.</title>
        <authorList>
            <person name="Kube M."/>
            <person name="Siewert C."/>
            <person name="Migdoll A.M."/>
            <person name="Duduk B."/>
            <person name="Holz S."/>
            <person name="Rabus R."/>
            <person name="Seemuller E."/>
            <person name="Mitrovic J."/>
            <person name="Muller I."/>
            <person name="Buttner C."/>
            <person name="Reinhardt R."/>
        </authorList>
    </citation>
    <scope>NUCLEOTIDE SEQUENCE [LARGE SCALE GENOMIC DNA]</scope>
    <source>
        <strain evidence="4">0502</strain>
    </source>
</reference>
<evidence type="ECO:0000259" key="2">
    <source>
        <dbReference type="Pfam" id="PF13477"/>
    </source>
</evidence>
<feature type="domain" description="Glycosyl transferase family 1" evidence="1">
    <location>
        <begin position="180"/>
        <end position="325"/>
    </location>
</feature>
<name>U4KM13_9MOLU</name>
<dbReference type="STRING" id="61635.BN85300810"/>
<dbReference type="CDD" id="cd03808">
    <property type="entry name" value="GT4_CapM-like"/>
    <property type="match status" value="1"/>
</dbReference>
<dbReference type="AlphaFoldDB" id="U4KM13"/>
<dbReference type="KEGG" id="abra:BN85300810"/>
<evidence type="ECO:0000313" key="4">
    <source>
        <dbReference type="Proteomes" id="UP000032737"/>
    </source>
</evidence>
<organism evidence="3 4">
    <name type="scientific">Acholeplasma brassicae</name>
    <dbReference type="NCBI Taxonomy" id="61635"/>
    <lineage>
        <taxon>Bacteria</taxon>
        <taxon>Bacillati</taxon>
        <taxon>Mycoplasmatota</taxon>
        <taxon>Mollicutes</taxon>
        <taxon>Acholeplasmatales</taxon>
        <taxon>Acholeplasmataceae</taxon>
        <taxon>Acholeplasma</taxon>
    </lineage>
</organism>
<feature type="domain" description="Glycosyltransferase subfamily 4-like N-terminal" evidence="2">
    <location>
        <begin position="2"/>
        <end position="145"/>
    </location>
</feature>
<dbReference type="PANTHER" id="PTHR12526">
    <property type="entry name" value="GLYCOSYLTRANSFERASE"/>
    <property type="match status" value="1"/>
</dbReference>
<dbReference type="RefSeq" id="WP_030003972.1">
    <property type="nucleotide sequence ID" value="NC_022549.1"/>
</dbReference>
<dbReference type="InterPro" id="IPR028098">
    <property type="entry name" value="Glyco_trans_4-like_N"/>
</dbReference>
<accession>U4KM13</accession>
<sequence>MKVLYVSTLSSTINAFLVEHIKQLNKNGHQIDIAANFNKEIAPELKSIIGNTFNVSFNRSPFSFDNYKAYKEIRKISNKHNYDIIHLHTPVASFITRLAARNCKSKIFYTAHGFHFHRKSSILSWLIYYPLERYLSKYTHTLIVINWEDYELAKKKFFQKRLVHINGVGFDRDKYIVNTKKFNSNKVNFVSVGEVNKNKNHVRVIKALLKIKFDYSYTIVGTGKLECKLKRLINKYKLNDKIKLLGYREDINTILLEADIFIFPSLREGLGIAAIEAMASGLPILTSNVHGINDYSAEEISGFKFNPKNVSDIAHKIEKIINNKDNWISYSNNNIRESEKYDIKLILNEIIKIYDV</sequence>
<dbReference type="EMBL" id="FO681348">
    <property type="protein sequence ID" value="CCV65102.1"/>
    <property type="molecule type" value="Genomic_DNA"/>
</dbReference>
<dbReference type="Pfam" id="PF13477">
    <property type="entry name" value="Glyco_trans_4_2"/>
    <property type="match status" value="1"/>
</dbReference>
<evidence type="ECO:0000259" key="1">
    <source>
        <dbReference type="Pfam" id="PF00534"/>
    </source>
</evidence>
<keyword evidence="4" id="KW-1185">Reference proteome</keyword>
<dbReference type="GO" id="GO:0016757">
    <property type="term" value="F:glycosyltransferase activity"/>
    <property type="evidence" value="ECO:0007669"/>
    <property type="project" value="InterPro"/>
</dbReference>
<protein>
    <submittedName>
        <fullName evidence="3">Similar to capsular polysaccharide biosynthesis protein</fullName>
    </submittedName>
</protein>
<dbReference type="PANTHER" id="PTHR12526:SF630">
    <property type="entry name" value="GLYCOSYLTRANSFERASE"/>
    <property type="match status" value="1"/>
</dbReference>
<evidence type="ECO:0000313" key="3">
    <source>
        <dbReference type="EMBL" id="CCV65102.1"/>
    </source>
</evidence>
<proteinExistence type="predicted"/>
<dbReference type="Proteomes" id="UP000032737">
    <property type="component" value="Chromosome"/>
</dbReference>
<dbReference type="Gene3D" id="3.40.50.2000">
    <property type="entry name" value="Glycogen Phosphorylase B"/>
    <property type="match status" value="2"/>
</dbReference>
<dbReference type="Pfam" id="PF00534">
    <property type="entry name" value="Glycos_transf_1"/>
    <property type="match status" value="1"/>
</dbReference>
<dbReference type="InterPro" id="IPR001296">
    <property type="entry name" value="Glyco_trans_1"/>
</dbReference>